<comment type="caution">
    <text evidence="1">The sequence shown here is derived from an EMBL/GenBank/DDBJ whole genome shotgun (WGS) entry which is preliminary data.</text>
</comment>
<protein>
    <recommendedName>
        <fullName evidence="3">Subtilisin</fullName>
    </recommendedName>
</protein>
<accession>A0ABN9TYK0</accession>
<reference evidence="1" key="1">
    <citation type="submission" date="2023-10" db="EMBL/GenBank/DDBJ databases">
        <authorList>
            <person name="Chen Y."/>
            <person name="Shah S."/>
            <person name="Dougan E. K."/>
            <person name="Thang M."/>
            <person name="Chan C."/>
        </authorList>
    </citation>
    <scope>NUCLEOTIDE SEQUENCE [LARGE SCALE GENOMIC DNA]</scope>
</reference>
<dbReference type="Proteomes" id="UP001189429">
    <property type="component" value="Unassembled WGS sequence"/>
</dbReference>
<proteinExistence type="predicted"/>
<organism evidence="1 2">
    <name type="scientific">Prorocentrum cordatum</name>
    <dbReference type="NCBI Taxonomy" id="2364126"/>
    <lineage>
        <taxon>Eukaryota</taxon>
        <taxon>Sar</taxon>
        <taxon>Alveolata</taxon>
        <taxon>Dinophyceae</taxon>
        <taxon>Prorocentrales</taxon>
        <taxon>Prorocentraceae</taxon>
        <taxon>Prorocentrum</taxon>
    </lineage>
</organism>
<keyword evidence="2" id="KW-1185">Reference proteome</keyword>
<sequence>MVTSPPAKMRTGFSQAGVGLTSKHIAAVMQHTKPRLPVSLVLKTNFLTKPDTAEKTSDTPTALQAMAQALSGEWGSLILSDTALDANPSAVIMIAPGRMNAKPETRPPTTPFFVTPIAKPTWVLDGPGRQFAIAKSS</sequence>
<evidence type="ECO:0000313" key="1">
    <source>
        <dbReference type="EMBL" id="CAK0850853.1"/>
    </source>
</evidence>
<name>A0ABN9TYK0_9DINO</name>
<gene>
    <name evidence="1" type="ORF">PCOR1329_LOCUS43147</name>
</gene>
<dbReference type="EMBL" id="CAUYUJ010015183">
    <property type="protein sequence ID" value="CAK0850853.1"/>
    <property type="molecule type" value="Genomic_DNA"/>
</dbReference>
<evidence type="ECO:0008006" key="3">
    <source>
        <dbReference type="Google" id="ProtNLM"/>
    </source>
</evidence>
<evidence type="ECO:0000313" key="2">
    <source>
        <dbReference type="Proteomes" id="UP001189429"/>
    </source>
</evidence>